<evidence type="ECO:0000259" key="10">
    <source>
        <dbReference type="Pfam" id="PF02870"/>
    </source>
</evidence>
<feature type="domain" description="Methylated-DNA-[protein]-cysteine S-methyltransferase DNA binding" evidence="9">
    <location>
        <begin position="81"/>
        <end position="162"/>
    </location>
</feature>
<comment type="catalytic activity">
    <reaction evidence="1">
        <text>a 4-O-methyl-thymidine in DNA + L-cysteinyl-[protein] = a thymidine in DNA + S-methyl-L-cysteinyl-[protein]</text>
        <dbReference type="Rhea" id="RHEA:53428"/>
        <dbReference type="Rhea" id="RHEA-COMP:10131"/>
        <dbReference type="Rhea" id="RHEA-COMP:10132"/>
        <dbReference type="Rhea" id="RHEA-COMP:13555"/>
        <dbReference type="Rhea" id="RHEA-COMP:13556"/>
        <dbReference type="ChEBI" id="CHEBI:29950"/>
        <dbReference type="ChEBI" id="CHEBI:82612"/>
        <dbReference type="ChEBI" id="CHEBI:137386"/>
        <dbReference type="ChEBI" id="CHEBI:137387"/>
        <dbReference type="EC" id="2.1.1.63"/>
    </reaction>
</comment>
<evidence type="ECO:0000256" key="5">
    <source>
        <dbReference type="ARBA" id="ARBA00022679"/>
    </source>
</evidence>
<dbReference type="Gene3D" id="3.30.160.70">
    <property type="entry name" value="Methylated DNA-protein cysteine methyltransferase domain"/>
    <property type="match status" value="1"/>
</dbReference>
<evidence type="ECO:0000256" key="8">
    <source>
        <dbReference type="ARBA" id="ARBA00049348"/>
    </source>
</evidence>
<dbReference type="PANTHER" id="PTHR10815:SF5">
    <property type="entry name" value="METHYLATED-DNA--PROTEIN-CYSTEINE METHYLTRANSFERASE"/>
    <property type="match status" value="1"/>
</dbReference>
<gene>
    <name evidence="11" type="ORF">E3T53_11000</name>
</gene>
<comment type="caution">
    <text evidence="11">The sequence shown here is derived from an EMBL/GenBank/DDBJ whole genome shotgun (WGS) entry which is preliminary data.</text>
</comment>
<sequence>MTTSDTSLIRVASPIGRLEITADATGIVSLSVEREGMLPLESMAESPSPMLRMAAAQLGEYFAGTRTAFDLPVRLTGGTVFQQRVWRGLQGLRFGEVISYGDLGAAIGRPGSGRAIGGAVGANPVPIIIACHRVLASTGRITGYSVGAGIPTKAWLLGLEGIAHTV</sequence>
<evidence type="ECO:0000256" key="2">
    <source>
        <dbReference type="ARBA" id="ARBA00008711"/>
    </source>
</evidence>
<dbReference type="CDD" id="cd06445">
    <property type="entry name" value="ATase"/>
    <property type="match status" value="1"/>
</dbReference>
<keyword evidence="5 11" id="KW-0808">Transferase</keyword>
<dbReference type="InterPro" id="IPR036217">
    <property type="entry name" value="MethylDNA_cys_MeTrfase_DNAb"/>
</dbReference>
<keyword evidence="4 11" id="KW-0489">Methyltransferase</keyword>
<dbReference type="OrthoDB" id="9802228at2"/>
<dbReference type="PANTHER" id="PTHR10815">
    <property type="entry name" value="METHYLATED-DNA--PROTEIN-CYSTEINE METHYLTRANSFERASE"/>
    <property type="match status" value="1"/>
</dbReference>
<dbReference type="GO" id="GO:0032259">
    <property type="term" value="P:methylation"/>
    <property type="evidence" value="ECO:0007669"/>
    <property type="project" value="UniProtKB-KW"/>
</dbReference>
<dbReference type="AlphaFoldDB" id="A0A4Y8KMV2"/>
<dbReference type="FunFam" id="1.10.10.10:FF:000214">
    <property type="entry name" value="Methylated-DNA--protein-cysteine methyltransferase"/>
    <property type="match status" value="1"/>
</dbReference>
<dbReference type="SUPFAM" id="SSF53155">
    <property type="entry name" value="Methylated DNA-protein cysteine methyltransferase domain"/>
    <property type="match status" value="1"/>
</dbReference>
<keyword evidence="7" id="KW-0234">DNA repair</keyword>
<evidence type="ECO:0000256" key="1">
    <source>
        <dbReference type="ARBA" id="ARBA00001286"/>
    </source>
</evidence>
<name>A0A4Y8KMV2_9MICO</name>
<dbReference type="SUPFAM" id="SSF46767">
    <property type="entry name" value="Methylated DNA-protein cysteine methyltransferase, C-terminal domain"/>
    <property type="match status" value="1"/>
</dbReference>
<dbReference type="Gene3D" id="1.10.10.10">
    <property type="entry name" value="Winged helix-like DNA-binding domain superfamily/Winged helix DNA-binding domain"/>
    <property type="match status" value="1"/>
</dbReference>
<keyword evidence="6" id="KW-0227">DNA damage</keyword>
<dbReference type="InterPro" id="IPR008332">
    <property type="entry name" value="MethylG_MeTrfase_N"/>
</dbReference>
<dbReference type="InterPro" id="IPR036388">
    <property type="entry name" value="WH-like_DNA-bd_sf"/>
</dbReference>
<keyword evidence="12" id="KW-1185">Reference proteome</keyword>
<dbReference type="GO" id="GO:0006281">
    <property type="term" value="P:DNA repair"/>
    <property type="evidence" value="ECO:0007669"/>
    <property type="project" value="UniProtKB-KW"/>
</dbReference>
<evidence type="ECO:0000256" key="3">
    <source>
        <dbReference type="ARBA" id="ARBA00011918"/>
    </source>
</evidence>
<dbReference type="Pfam" id="PF02870">
    <property type="entry name" value="Methyltransf_1N"/>
    <property type="match status" value="1"/>
</dbReference>
<dbReference type="EMBL" id="SOHQ01000030">
    <property type="protein sequence ID" value="TFD77820.1"/>
    <property type="molecule type" value="Genomic_DNA"/>
</dbReference>
<comment type="catalytic activity">
    <reaction evidence="8">
        <text>a 6-O-methyl-2'-deoxyguanosine in DNA + L-cysteinyl-[protein] = S-methyl-L-cysteinyl-[protein] + a 2'-deoxyguanosine in DNA</text>
        <dbReference type="Rhea" id="RHEA:24000"/>
        <dbReference type="Rhea" id="RHEA-COMP:10131"/>
        <dbReference type="Rhea" id="RHEA-COMP:10132"/>
        <dbReference type="Rhea" id="RHEA-COMP:11367"/>
        <dbReference type="Rhea" id="RHEA-COMP:11368"/>
        <dbReference type="ChEBI" id="CHEBI:29950"/>
        <dbReference type="ChEBI" id="CHEBI:82612"/>
        <dbReference type="ChEBI" id="CHEBI:85445"/>
        <dbReference type="ChEBI" id="CHEBI:85448"/>
        <dbReference type="EC" id="2.1.1.63"/>
    </reaction>
</comment>
<dbReference type="RefSeq" id="WP_134172151.1">
    <property type="nucleotide sequence ID" value="NZ_SODI01000001.1"/>
</dbReference>
<dbReference type="NCBIfam" id="TIGR00589">
    <property type="entry name" value="ogt"/>
    <property type="match status" value="1"/>
</dbReference>
<dbReference type="InterPro" id="IPR014048">
    <property type="entry name" value="MethylDNA_cys_MeTrfase_DNA-bd"/>
</dbReference>
<dbReference type="Proteomes" id="UP000298218">
    <property type="component" value="Unassembled WGS sequence"/>
</dbReference>
<comment type="similarity">
    <text evidence="2">Belongs to the MGMT family.</text>
</comment>
<protein>
    <recommendedName>
        <fullName evidence="3">methylated-DNA--[protein]-cysteine S-methyltransferase</fullName>
        <ecNumber evidence="3">2.1.1.63</ecNumber>
    </recommendedName>
</protein>
<organism evidence="11 12">
    <name type="scientific">Cryobacterium psychrophilum</name>
    <dbReference type="NCBI Taxonomy" id="41988"/>
    <lineage>
        <taxon>Bacteria</taxon>
        <taxon>Bacillati</taxon>
        <taxon>Actinomycetota</taxon>
        <taxon>Actinomycetes</taxon>
        <taxon>Micrococcales</taxon>
        <taxon>Microbacteriaceae</taxon>
        <taxon>Cryobacterium</taxon>
    </lineage>
</organism>
<evidence type="ECO:0000256" key="4">
    <source>
        <dbReference type="ARBA" id="ARBA00022603"/>
    </source>
</evidence>
<evidence type="ECO:0000256" key="6">
    <source>
        <dbReference type="ARBA" id="ARBA00022763"/>
    </source>
</evidence>
<dbReference type="Pfam" id="PF01035">
    <property type="entry name" value="DNA_binding_1"/>
    <property type="match status" value="1"/>
</dbReference>
<evidence type="ECO:0000313" key="12">
    <source>
        <dbReference type="Proteomes" id="UP000298218"/>
    </source>
</evidence>
<feature type="domain" description="Methylguanine DNA methyltransferase ribonuclease-like" evidence="10">
    <location>
        <begin position="12"/>
        <end position="75"/>
    </location>
</feature>
<accession>A0A4Y8KMV2</accession>
<dbReference type="GO" id="GO:0003908">
    <property type="term" value="F:methylated-DNA-[protein]-cysteine S-methyltransferase activity"/>
    <property type="evidence" value="ECO:0007669"/>
    <property type="project" value="UniProtKB-EC"/>
</dbReference>
<proteinExistence type="inferred from homology"/>
<dbReference type="InterPro" id="IPR036631">
    <property type="entry name" value="MGMT_N_sf"/>
</dbReference>
<evidence type="ECO:0000313" key="11">
    <source>
        <dbReference type="EMBL" id="TFD77820.1"/>
    </source>
</evidence>
<evidence type="ECO:0000256" key="7">
    <source>
        <dbReference type="ARBA" id="ARBA00023204"/>
    </source>
</evidence>
<dbReference type="EC" id="2.1.1.63" evidence="3"/>
<reference evidence="11 12" key="1">
    <citation type="submission" date="2019-03" db="EMBL/GenBank/DDBJ databases">
        <title>Genomics of glacier-inhabiting Cryobacterium strains.</title>
        <authorList>
            <person name="Liu Q."/>
            <person name="Xin Y.-H."/>
        </authorList>
    </citation>
    <scope>NUCLEOTIDE SEQUENCE [LARGE SCALE GENOMIC DNA]</scope>
    <source>
        <strain evidence="11 12">CGMCC 1.4292</strain>
    </source>
</reference>
<evidence type="ECO:0000259" key="9">
    <source>
        <dbReference type="Pfam" id="PF01035"/>
    </source>
</evidence>